<dbReference type="STRING" id="294747.C5MCP2"/>
<dbReference type="Gene3D" id="3.30.160.60">
    <property type="entry name" value="Classic Zinc Finger"/>
    <property type="match status" value="1"/>
</dbReference>
<evidence type="ECO:0000256" key="2">
    <source>
        <dbReference type="SAM" id="MobiDB-lite"/>
    </source>
</evidence>
<dbReference type="RefSeq" id="XP_002549696.1">
    <property type="nucleotide sequence ID" value="XM_002549650.1"/>
</dbReference>
<dbReference type="PROSITE" id="PS50157">
    <property type="entry name" value="ZINC_FINGER_C2H2_2"/>
    <property type="match status" value="1"/>
</dbReference>
<dbReference type="EMBL" id="GG692399">
    <property type="protein sequence ID" value="EER32322.1"/>
    <property type="molecule type" value="Genomic_DNA"/>
</dbReference>
<dbReference type="PROSITE" id="PS00028">
    <property type="entry name" value="ZINC_FINGER_C2H2_1"/>
    <property type="match status" value="1"/>
</dbReference>
<feature type="compositionally biased region" description="Low complexity" evidence="2">
    <location>
        <begin position="57"/>
        <end position="80"/>
    </location>
</feature>
<feature type="domain" description="C2H2-type" evidence="3">
    <location>
        <begin position="447"/>
        <end position="477"/>
    </location>
</feature>
<dbReference type="SMART" id="SM00355">
    <property type="entry name" value="ZnF_C2H2"/>
    <property type="match status" value="2"/>
</dbReference>
<dbReference type="GeneID" id="8295841"/>
<evidence type="ECO:0000313" key="5">
    <source>
        <dbReference type="Proteomes" id="UP000002037"/>
    </source>
</evidence>
<gene>
    <name evidence="4" type="ORF">CTRG_03993</name>
</gene>
<dbReference type="eggNOG" id="KOG1721">
    <property type="taxonomic scope" value="Eukaryota"/>
</dbReference>
<evidence type="ECO:0000313" key="4">
    <source>
        <dbReference type="EMBL" id="EER32322.1"/>
    </source>
</evidence>
<protein>
    <recommendedName>
        <fullName evidence="3">C2H2-type domain-containing protein</fullName>
    </recommendedName>
</protein>
<evidence type="ECO:0000259" key="3">
    <source>
        <dbReference type="PROSITE" id="PS50157"/>
    </source>
</evidence>
<name>C5MCP2_CANTT</name>
<dbReference type="KEGG" id="ctp:CTRG_03993"/>
<keyword evidence="1" id="KW-0862">Zinc</keyword>
<keyword evidence="1" id="KW-0479">Metal-binding</keyword>
<dbReference type="InterPro" id="IPR013087">
    <property type="entry name" value="Znf_C2H2_type"/>
</dbReference>
<dbReference type="GO" id="GO:0008270">
    <property type="term" value="F:zinc ion binding"/>
    <property type="evidence" value="ECO:0007669"/>
    <property type="project" value="UniProtKB-KW"/>
</dbReference>
<keyword evidence="5" id="KW-1185">Reference proteome</keyword>
<reference evidence="4 5" key="1">
    <citation type="journal article" date="2009" name="Nature">
        <title>Evolution of pathogenicity and sexual reproduction in eight Candida genomes.</title>
        <authorList>
            <person name="Butler G."/>
            <person name="Rasmussen M.D."/>
            <person name="Lin M.F."/>
            <person name="Santos M.A."/>
            <person name="Sakthikumar S."/>
            <person name="Munro C.A."/>
            <person name="Rheinbay E."/>
            <person name="Grabherr M."/>
            <person name="Forche A."/>
            <person name="Reedy J.L."/>
            <person name="Agrafioti I."/>
            <person name="Arnaud M.B."/>
            <person name="Bates S."/>
            <person name="Brown A.J."/>
            <person name="Brunke S."/>
            <person name="Costanzo M.C."/>
            <person name="Fitzpatrick D.A."/>
            <person name="de Groot P.W."/>
            <person name="Harris D."/>
            <person name="Hoyer L.L."/>
            <person name="Hube B."/>
            <person name="Klis F.M."/>
            <person name="Kodira C."/>
            <person name="Lennard N."/>
            <person name="Logue M.E."/>
            <person name="Martin R."/>
            <person name="Neiman A.M."/>
            <person name="Nikolaou E."/>
            <person name="Quail M.A."/>
            <person name="Quinn J."/>
            <person name="Santos M.C."/>
            <person name="Schmitzberger F.F."/>
            <person name="Sherlock G."/>
            <person name="Shah P."/>
            <person name="Silverstein K.A."/>
            <person name="Skrzypek M.S."/>
            <person name="Soll D."/>
            <person name="Staggs R."/>
            <person name="Stansfield I."/>
            <person name="Stumpf M.P."/>
            <person name="Sudbery P.E."/>
            <person name="Srikantha T."/>
            <person name="Zeng Q."/>
            <person name="Berman J."/>
            <person name="Berriman M."/>
            <person name="Heitman J."/>
            <person name="Gow N.A."/>
            <person name="Lorenz M.C."/>
            <person name="Birren B.W."/>
            <person name="Kellis M."/>
            <person name="Cuomo C.A."/>
        </authorList>
    </citation>
    <scope>NUCLEOTIDE SEQUENCE [LARGE SCALE GENOMIC DNA]</scope>
    <source>
        <strain evidence="5">ATCC MYA-3404 / T1</strain>
    </source>
</reference>
<dbReference type="AlphaFoldDB" id="C5MCP2"/>
<organism evidence="4 5">
    <name type="scientific">Candida tropicalis (strain ATCC MYA-3404 / T1)</name>
    <name type="common">Yeast</name>
    <dbReference type="NCBI Taxonomy" id="294747"/>
    <lineage>
        <taxon>Eukaryota</taxon>
        <taxon>Fungi</taxon>
        <taxon>Dikarya</taxon>
        <taxon>Ascomycota</taxon>
        <taxon>Saccharomycotina</taxon>
        <taxon>Pichiomycetes</taxon>
        <taxon>Debaryomycetaceae</taxon>
        <taxon>Candida/Lodderomyces clade</taxon>
        <taxon>Candida</taxon>
    </lineage>
</organism>
<dbReference type="Proteomes" id="UP000002037">
    <property type="component" value="Unassembled WGS sequence"/>
</dbReference>
<sequence length="491" mass="56308">MVGYNLIESNSINLAHIQDNEQHQEPNSHSHLYHHYQFVQQQQHFQYLQNALASTMSQQQQQQLPDQQDSQDQPNSQSPSPYHPSSAVFKPNYMQDVLLNETCILNSPMNSMDTSACTTTKTTPLMHPISVHEFDQLPLNNNHHLHHYHFPHEHANIAARSDSITTLNEDKKCILPSPSSPMTVTDGKQPHDEYLNFVTTFSIHPQSTSSLVFRNHHHINSAVRHASYDLGCSTSENVIATPESSPNIRKGLFEDNSSRFPIIPSSPTFPAALNLSHGKVVPQKMPKQSGPVLQPAFEIKNMTTIKKINPEQSAATGRSKSYSRKNVNTANVLSQGYESMKKRLLARYSTRLLQRMRLSESDTKCRKHCEVDFTNYLELINHYEDNGLQMHLETRNFKCPVKECPMNIIGFDKRADLRHHVHSDHLTHGLVSAQYSKYSDEIKKYLFVCDEPSCGKGFYRSDTLTRHVKLVHKRTSNFTRRRRRRINKNHA</sequence>
<accession>C5MCP2</accession>
<evidence type="ECO:0000256" key="1">
    <source>
        <dbReference type="PROSITE-ProRule" id="PRU00042"/>
    </source>
</evidence>
<proteinExistence type="predicted"/>
<feature type="region of interest" description="Disordered" evidence="2">
    <location>
        <begin position="53"/>
        <end position="87"/>
    </location>
</feature>
<keyword evidence="1" id="KW-0863">Zinc-finger</keyword>
<dbReference type="HOGENOM" id="CLU_539667_0_0_1"/>
<dbReference type="VEuPathDB" id="FungiDB:CTRG_03993"/>
<dbReference type="OrthoDB" id="6910977at2759"/>